<dbReference type="PANTHER" id="PTHR46082:SF6">
    <property type="entry name" value="AAA+ ATPASE DOMAIN-CONTAINING PROTEIN-RELATED"/>
    <property type="match status" value="1"/>
</dbReference>
<sequence>MSASTMKTPLLFGAKISTVEIKGPIDMFKSRYKYLIRVNRDGQKIWEGESGILWQEAEELRIKWDISKDLLFALSSTIKLSVHSRGFRGHDIGEFEGNVVDLVDNNSHLELVTKARGKSTSIKLLVTITQLDAKTYTADYVKEVMTKVDGELAAMVPLSLPDLDNGGVKLVMGQILQSTKNIMDKVADAHPFLKVAWSALAFVYEAVEKTTLEDKAVRDLAKSLREMLGVANTRPELLVIEDTTNVIAEMSILALRIAQVIHEYSSTGVVGRTLRLNIPGSSLHSRIQQYQADHRELMEQFRTRLGISSDVQLEKVIELTSPIPKAIEEKIAGGGIEAQTSVRLFRPIATTRFIGREKEMERLKAHYKTRDTSGARRQTTTGARRSFLISGMGGIGKTQLSLQFVEDAVDNSTFSRVFYVDAATEESIASSFKGIFLNTPGLKSSGLSESPDSVLAWISRLEEDWLIVYDNAEESIAKYLPGGRRGNILMTSRNPGLARHTGGAHIALVEMSKEDALALFKSSGCHELLSPEDERLSQEIVSSLSFIPLAVDLAGAYTASSAGFCDLHEYFRMLSVKRTQVFNPLFIADATPYNNTVYGAWEVSMKGLAERASFSHPRQEAAQSALAVLEIFSFFHHSNIDENIFKRAAVTYHTAGALENDFFHPPRLSPPARKILQLGSTKSDWDDEYFRKGVQMLLSVSLIKKSTTSERVVYSVHPLIHEWVRNRRTSQAHNQTMAQDAHIIMLSSISFDVVFYQQTITPLLPHIKAYQQYILDLIPTNQEYHDYIFERLRFFYNKASLLNEEKYVLLVIIKSRKQALGEKHPKTLDATRAMGLWYTGQQKLMEALSVINYTLSLMKEVYGDADHMTLDTMREIAWVHRSLGKYEDAEAIDKEVLELQIQTLGKLHRDTLETMNDLALIYSSLREYVEAEELLTEATDLTIKLLGNDHPDTLERLGNLASLYLKLDKLDKAKSILVTLVDARTQVLGREHKDTLSSMQQLAYCLDSGGQVAEAEEMYHKVITLKTKVLGDDHPSTQISRRNLASLYAGKGHWKEAEAIHITVVERLKRVLGEENKDTLYSMRGLAYCLSEQGRAEEAEEMYRKVITLEAKVLGDNHPETLKSIHNLGTLYAEQGQWQKAEAIFAPLVEAWARVRGSEREYSLYARDWLGFVQRSRTSNRPNNENAK</sequence>
<accession>A0A8H4VIE3</accession>
<evidence type="ECO:0000313" key="3">
    <source>
        <dbReference type="Proteomes" id="UP000521872"/>
    </source>
</evidence>
<gene>
    <name evidence="2" type="ORF">D9613_006764</name>
</gene>
<evidence type="ECO:0000313" key="2">
    <source>
        <dbReference type="EMBL" id="KAF4610663.1"/>
    </source>
</evidence>
<dbReference type="Pfam" id="PF13374">
    <property type="entry name" value="TPR_10"/>
    <property type="match status" value="1"/>
</dbReference>
<dbReference type="EMBL" id="JAACJL010000058">
    <property type="protein sequence ID" value="KAF4610663.1"/>
    <property type="molecule type" value="Genomic_DNA"/>
</dbReference>
<dbReference type="Pfam" id="PF13424">
    <property type="entry name" value="TPR_12"/>
    <property type="match status" value="3"/>
</dbReference>
<dbReference type="GO" id="GO:0043531">
    <property type="term" value="F:ADP binding"/>
    <property type="evidence" value="ECO:0007669"/>
    <property type="project" value="InterPro"/>
</dbReference>
<organism evidence="2 3">
    <name type="scientific">Agrocybe pediades</name>
    <dbReference type="NCBI Taxonomy" id="84607"/>
    <lineage>
        <taxon>Eukaryota</taxon>
        <taxon>Fungi</taxon>
        <taxon>Dikarya</taxon>
        <taxon>Basidiomycota</taxon>
        <taxon>Agaricomycotina</taxon>
        <taxon>Agaricomycetes</taxon>
        <taxon>Agaricomycetidae</taxon>
        <taxon>Agaricales</taxon>
        <taxon>Agaricineae</taxon>
        <taxon>Strophariaceae</taxon>
        <taxon>Agrocybe</taxon>
    </lineage>
</organism>
<dbReference type="InterPro" id="IPR011990">
    <property type="entry name" value="TPR-like_helical_dom_sf"/>
</dbReference>
<dbReference type="AlphaFoldDB" id="A0A8H4VIE3"/>
<dbReference type="Pfam" id="PF00931">
    <property type="entry name" value="NB-ARC"/>
    <property type="match status" value="1"/>
</dbReference>
<evidence type="ECO:0000259" key="1">
    <source>
        <dbReference type="Pfam" id="PF00931"/>
    </source>
</evidence>
<comment type="caution">
    <text evidence="2">The sequence shown here is derived from an EMBL/GenBank/DDBJ whole genome shotgun (WGS) entry which is preliminary data.</text>
</comment>
<dbReference type="Gene3D" id="3.40.50.300">
    <property type="entry name" value="P-loop containing nucleotide triphosphate hydrolases"/>
    <property type="match status" value="1"/>
</dbReference>
<dbReference type="SUPFAM" id="SSF52540">
    <property type="entry name" value="P-loop containing nucleoside triphosphate hydrolases"/>
    <property type="match status" value="1"/>
</dbReference>
<dbReference type="Gene3D" id="1.25.40.10">
    <property type="entry name" value="Tetratricopeptide repeat domain"/>
    <property type="match status" value="2"/>
</dbReference>
<name>A0A8H4VIE3_9AGAR</name>
<dbReference type="InterPro" id="IPR019734">
    <property type="entry name" value="TPR_rpt"/>
</dbReference>
<dbReference type="SUPFAM" id="SSF48452">
    <property type="entry name" value="TPR-like"/>
    <property type="match status" value="3"/>
</dbReference>
<proteinExistence type="predicted"/>
<protein>
    <recommendedName>
        <fullName evidence="1">NB-ARC domain-containing protein</fullName>
    </recommendedName>
</protein>
<dbReference type="Proteomes" id="UP000521872">
    <property type="component" value="Unassembled WGS sequence"/>
</dbReference>
<reference evidence="2 3" key="1">
    <citation type="submission" date="2019-12" db="EMBL/GenBank/DDBJ databases">
        <authorList>
            <person name="Floudas D."/>
            <person name="Bentzer J."/>
            <person name="Ahren D."/>
            <person name="Johansson T."/>
            <person name="Persson P."/>
            <person name="Tunlid A."/>
        </authorList>
    </citation>
    <scope>NUCLEOTIDE SEQUENCE [LARGE SCALE GENOMIC DNA]</scope>
    <source>
        <strain evidence="2 3">CBS 102.39</strain>
    </source>
</reference>
<dbReference type="PRINTS" id="PR00381">
    <property type="entry name" value="KINESINLIGHT"/>
</dbReference>
<feature type="domain" description="NB-ARC" evidence="1">
    <location>
        <begin position="388"/>
        <end position="526"/>
    </location>
</feature>
<dbReference type="SMART" id="SM00028">
    <property type="entry name" value="TPR"/>
    <property type="match status" value="6"/>
</dbReference>
<dbReference type="InterPro" id="IPR027417">
    <property type="entry name" value="P-loop_NTPase"/>
</dbReference>
<keyword evidence="3" id="KW-1185">Reference proteome</keyword>
<dbReference type="InterPro" id="IPR002182">
    <property type="entry name" value="NB-ARC"/>
</dbReference>
<dbReference type="InterPro" id="IPR053137">
    <property type="entry name" value="NLR-like"/>
</dbReference>
<dbReference type="PANTHER" id="PTHR46082">
    <property type="entry name" value="ATP/GTP-BINDING PROTEIN-RELATED"/>
    <property type="match status" value="1"/>
</dbReference>